<evidence type="ECO:0008006" key="3">
    <source>
        <dbReference type="Google" id="ProtNLM"/>
    </source>
</evidence>
<dbReference type="STRING" id="1314783.A0A165UEE9"/>
<accession>A0A165UEE9</accession>
<dbReference type="Proteomes" id="UP000076727">
    <property type="component" value="Unassembled WGS sequence"/>
</dbReference>
<dbReference type="AlphaFoldDB" id="A0A165UEE9"/>
<proteinExistence type="predicted"/>
<dbReference type="InterPro" id="IPR032675">
    <property type="entry name" value="LRR_dom_sf"/>
</dbReference>
<name>A0A165UEE9_9APHY</name>
<dbReference type="Gene3D" id="3.80.10.10">
    <property type="entry name" value="Ribonuclease Inhibitor"/>
    <property type="match status" value="1"/>
</dbReference>
<evidence type="ECO:0000313" key="1">
    <source>
        <dbReference type="EMBL" id="KZT74789.1"/>
    </source>
</evidence>
<gene>
    <name evidence="1" type="ORF">DAEQUDRAFT_753522</name>
</gene>
<dbReference type="EMBL" id="KV429032">
    <property type="protein sequence ID" value="KZT74789.1"/>
    <property type="molecule type" value="Genomic_DNA"/>
</dbReference>
<keyword evidence="2" id="KW-1185">Reference proteome</keyword>
<sequence length="596" mass="67481">MKLINRDPELLREICAILVSDHKSWHTLPALARTGKAFFEPAVNTLWRIIPSLSILFFLFPADAWTVEMGQRYWHTHRVSLRRALVPADFARFHIYAHRIKVFGDAWASPLIGLRKYMLSREALEALYNYRPTPCLLPDLRQVHACQGVVPFLSVLLGSHVESVTMLVGCSVRIAEDPRTLRMLSSIPRKCPRLSQLQVSCGSESKKFMDATAGLCPALTKLVDFAMPYTPITAAVLDTLATSLRLKFLHIFVELDDGPQSCEALFAHSLAVPSFTKLKELTINVENIEHATRFLACVSSSRLCALHVNCRTPPSAQEAEALFDALRSHPSRQSLYSLRVDAFHDPSMDMSTRWLTNETLRPLLELRLQLLTLMGFLVDVDDSMLESMARAWPELHCLSMAEGERWGTAHPPRATILGIIPFIEHCPDIEVIGYRMQTDVFRSGDVCRTHGRPGRGVTTHRAIELNVGDSRIHDSIEVASFLSDVAPELCHISNMWRTRDDLDYDEEMGPDMIAEEDMHYKWQEVRQYSEHFALPLARSSPDCWELISRTYRHTLLIRNPISYTAIIADETTSPTFYFSVKLTPSISSILSIPDVV</sequence>
<evidence type="ECO:0000313" key="2">
    <source>
        <dbReference type="Proteomes" id="UP000076727"/>
    </source>
</evidence>
<reference evidence="1 2" key="1">
    <citation type="journal article" date="2016" name="Mol. Biol. Evol.">
        <title>Comparative Genomics of Early-Diverging Mushroom-Forming Fungi Provides Insights into the Origins of Lignocellulose Decay Capabilities.</title>
        <authorList>
            <person name="Nagy L.G."/>
            <person name="Riley R."/>
            <person name="Tritt A."/>
            <person name="Adam C."/>
            <person name="Daum C."/>
            <person name="Floudas D."/>
            <person name="Sun H."/>
            <person name="Yadav J.S."/>
            <person name="Pangilinan J."/>
            <person name="Larsson K.H."/>
            <person name="Matsuura K."/>
            <person name="Barry K."/>
            <person name="Labutti K."/>
            <person name="Kuo R."/>
            <person name="Ohm R.A."/>
            <person name="Bhattacharya S.S."/>
            <person name="Shirouzu T."/>
            <person name="Yoshinaga Y."/>
            <person name="Martin F.M."/>
            <person name="Grigoriev I.V."/>
            <person name="Hibbett D.S."/>
        </authorList>
    </citation>
    <scope>NUCLEOTIDE SEQUENCE [LARGE SCALE GENOMIC DNA]</scope>
    <source>
        <strain evidence="1 2">L-15889</strain>
    </source>
</reference>
<dbReference type="OrthoDB" id="2800603at2759"/>
<organism evidence="1 2">
    <name type="scientific">Daedalea quercina L-15889</name>
    <dbReference type="NCBI Taxonomy" id="1314783"/>
    <lineage>
        <taxon>Eukaryota</taxon>
        <taxon>Fungi</taxon>
        <taxon>Dikarya</taxon>
        <taxon>Basidiomycota</taxon>
        <taxon>Agaricomycotina</taxon>
        <taxon>Agaricomycetes</taxon>
        <taxon>Polyporales</taxon>
        <taxon>Fomitopsis</taxon>
    </lineage>
</organism>
<protein>
    <recommendedName>
        <fullName evidence="3">F-box domain-containing protein</fullName>
    </recommendedName>
</protein>